<dbReference type="EMBL" id="KQ964292">
    <property type="protein sequence ID" value="KXJ85178.1"/>
    <property type="molecule type" value="Genomic_DNA"/>
</dbReference>
<feature type="domain" description="F-box" evidence="1">
    <location>
        <begin position="1"/>
        <end position="44"/>
    </location>
</feature>
<protein>
    <recommendedName>
        <fullName evidence="1">F-box domain-containing protein</fullName>
    </recommendedName>
</protein>
<evidence type="ECO:0000313" key="2">
    <source>
        <dbReference type="EMBL" id="KXJ85178.1"/>
    </source>
</evidence>
<dbReference type="OrthoDB" id="2687876at2759"/>
<dbReference type="PROSITE" id="PS50181">
    <property type="entry name" value="FBOX"/>
    <property type="match status" value="1"/>
</dbReference>
<dbReference type="STRING" id="196109.A0A136IK81"/>
<dbReference type="InterPro" id="IPR001810">
    <property type="entry name" value="F-box_dom"/>
</dbReference>
<dbReference type="InParanoid" id="A0A136IK81"/>
<feature type="non-terminal residue" evidence="2">
    <location>
        <position position="244"/>
    </location>
</feature>
<proteinExistence type="predicted"/>
<evidence type="ECO:0000313" key="3">
    <source>
        <dbReference type="Proteomes" id="UP000070501"/>
    </source>
</evidence>
<accession>A0A136IK81</accession>
<reference evidence="3" key="1">
    <citation type="submission" date="2016-02" db="EMBL/GenBank/DDBJ databases">
        <title>Draft genome sequence of Microdochium bolleyi, a fungal endophyte of beachgrass.</title>
        <authorList>
            <consortium name="DOE Joint Genome Institute"/>
            <person name="David A.S."/>
            <person name="May G."/>
            <person name="Haridas S."/>
            <person name="Lim J."/>
            <person name="Wang M."/>
            <person name="Labutti K."/>
            <person name="Lipzen A."/>
            <person name="Barry K."/>
            <person name="Grigoriev I.V."/>
        </authorList>
    </citation>
    <scope>NUCLEOTIDE SEQUENCE [LARGE SCALE GENOMIC DNA]</scope>
    <source>
        <strain evidence="3">J235TASD1</strain>
    </source>
</reference>
<keyword evidence="3" id="KW-1185">Reference proteome</keyword>
<feature type="non-terminal residue" evidence="2">
    <location>
        <position position="1"/>
    </location>
</feature>
<dbReference type="Proteomes" id="UP000070501">
    <property type="component" value="Unassembled WGS sequence"/>
</dbReference>
<name>A0A136IK81_9PEZI</name>
<dbReference type="AlphaFoldDB" id="A0A136IK81"/>
<evidence type="ECO:0000259" key="1">
    <source>
        <dbReference type="PROSITE" id="PS50181"/>
    </source>
</evidence>
<sequence>LQKLPREINLQILSLLDIPTLSGLRRASLAARNAIDSLLEYKAIAHHAPSIITGILSINANNFSLLELYHILTKGAQCASCRRQGFYLYLITCKRICRHCFTSKLDYRPIQESDAMRETGLSEEDLELFPHVDSVPGCYGQDQYVSRHRLRLFDRQALSQRHMLHEPVPQERTLIQEVVADACRYMAIVSAPLLGVSCRVITSCDWGVYCLRCRGSEQNRGSCYDKYTQQGFTEHMEKEGSQHG</sequence>
<gene>
    <name evidence="2" type="ORF">Micbo1qcDRAFT_108701</name>
</gene>
<organism evidence="2 3">
    <name type="scientific">Microdochium bolleyi</name>
    <dbReference type="NCBI Taxonomy" id="196109"/>
    <lineage>
        <taxon>Eukaryota</taxon>
        <taxon>Fungi</taxon>
        <taxon>Dikarya</taxon>
        <taxon>Ascomycota</taxon>
        <taxon>Pezizomycotina</taxon>
        <taxon>Sordariomycetes</taxon>
        <taxon>Xylariomycetidae</taxon>
        <taxon>Xylariales</taxon>
        <taxon>Microdochiaceae</taxon>
        <taxon>Microdochium</taxon>
    </lineage>
</organism>